<dbReference type="RefSeq" id="WP_229333969.1">
    <property type="nucleotide sequence ID" value="NZ_JAINUL010000001.1"/>
</dbReference>
<dbReference type="Proteomes" id="UP001520654">
    <property type="component" value="Unassembled WGS sequence"/>
</dbReference>
<reference evidence="1 2" key="1">
    <citation type="submission" date="2021-08" db="EMBL/GenBank/DDBJ databases">
        <title>Genomic Architecture of Streptomyces flavotricini NGL1 and Streptomyces erythrochromogenes HMS4 With Differential Plant Beneficial attributes and laccase production capabilities.</title>
        <authorList>
            <person name="Salwan R."/>
            <person name="Kaur R."/>
            <person name="Sharma V."/>
        </authorList>
    </citation>
    <scope>NUCLEOTIDE SEQUENCE [LARGE SCALE GENOMIC DNA]</scope>
    <source>
        <strain evidence="1 2">NGL1</strain>
    </source>
</reference>
<organism evidence="1 2">
    <name type="scientific">Streptomyces flavotricini</name>
    <dbReference type="NCBI Taxonomy" id="66888"/>
    <lineage>
        <taxon>Bacteria</taxon>
        <taxon>Bacillati</taxon>
        <taxon>Actinomycetota</taxon>
        <taxon>Actinomycetes</taxon>
        <taxon>Kitasatosporales</taxon>
        <taxon>Streptomycetaceae</taxon>
        <taxon>Streptomyces</taxon>
    </lineage>
</organism>
<protein>
    <submittedName>
        <fullName evidence="1">Uncharacterized protein</fullName>
    </submittedName>
</protein>
<gene>
    <name evidence="1" type="ORF">K7B10_00540</name>
</gene>
<evidence type="ECO:0000313" key="2">
    <source>
        <dbReference type="Proteomes" id="UP001520654"/>
    </source>
</evidence>
<name>A0ABS8DX99_9ACTN</name>
<comment type="caution">
    <text evidence="1">The sequence shown here is derived from an EMBL/GenBank/DDBJ whole genome shotgun (WGS) entry which is preliminary data.</text>
</comment>
<proteinExistence type="predicted"/>
<keyword evidence="2" id="KW-1185">Reference proteome</keyword>
<evidence type="ECO:0000313" key="1">
    <source>
        <dbReference type="EMBL" id="MCC0093313.1"/>
    </source>
</evidence>
<dbReference type="EMBL" id="JAINUL010000001">
    <property type="protein sequence ID" value="MCC0093313.1"/>
    <property type="molecule type" value="Genomic_DNA"/>
</dbReference>
<accession>A0ABS8DX99</accession>
<sequence length="47" mass="5165">MTNHARRFHHVNGRPVHVRMRAWPTNEGGCLVIATDLMVGGGPVNTT</sequence>